<name>A0A2P2PEJ7_RHIMU</name>
<accession>A0A2P2PEJ7</accession>
<dbReference type="AlphaFoldDB" id="A0A2P2PEJ7"/>
<organism evidence="1">
    <name type="scientific">Rhizophora mucronata</name>
    <name type="common">Asiatic mangrove</name>
    <dbReference type="NCBI Taxonomy" id="61149"/>
    <lineage>
        <taxon>Eukaryota</taxon>
        <taxon>Viridiplantae</taxon>
        <taxon>Streptophyta</taxon>
        <taxon>Embryophyta</taxon>
        <taxon>Tracheophyta</taxon>
        <taxon>Spermatophyta</taxon>
        <taxon>Magnoliopsida</taxon>
        <taxon>eudicotyledons</taxon>
        <taxon>Gunneridae</taxon>
        <taxon>Pentapetalae</taxon>
        <taxon>rosids</taxon>
        <taxon>fabids</taxon>
        <taxon>Malpighiales</taxon>
        <taxon>Rhizophoraceae</taxon>
        <taxon>Rhizophora</taxon>
    </lineage>
</organism>
<evidence type="ECO:0000313" key="1">
    <source>
        <dbReference type="EMBL" id="MBX53168.1"/>
    </source>
</evidence>
<proteinExistence type="predicted"/>
<dbReference type="EMBL" id="GGEC01072684">
    <property type="protein sequence ID" value="MBX53168.1"/>
    <property type="molecule type" value="Transcribed_RNA"/>
</dbReference>
<sequence length="67" mass="7778">MMMWDQGSSIFNILPLFRLNQFGQPAFNTQMDRCRELTFTFQGFYASMSSLLKKSIILSHHTIVSTL</sequence>
<protein>
    <submittedName>
        <fullName evidence="1">Uncharacterized protein</fullName>
    </submittedName>
</protein>
<reference evidence="1" key="1">
    <citation type="submission" date="2018-02" db="EMBL/GenBank/DDBJ databases">
        <title>Rhizophora mucronata_Transcriptome.</title>
        <authorList>
            <person name="Meera S.P."/>
            <person name="Sreeshan A."/>
            <person name="Augustine A."/>
        </authorList>
    </citation>
    <scope>NUCLEOTIDE SEQUENCE</scope>
    <source>
        <tissue evidence="1">Leaf</tissue>
    </source>
</reference>